<evidence type="ECO:0000313" key="2">
    <source>
        <dbReference type="Proteomes" id="UP000617628"/>
    </source>
</evidence>
<dbReference type="PANTHER" id="PTHR12697:SF5">
    <property type="entry name" value="DEOXYHYPUSINE HYDROXYLASE"/>
    <property type="match status" value="1"/>
</dbReference>
<proteinExistence type="predicted"/>
<keyword evidence="2" id="KW-1185">Reference proteome</keyword>
<dbReference type="SUPFAM" id="SSF48371">
    <property type="entry name" value="ARM repeat"/>
    <property type="match status" value="1"/>
</dbReference>
<organism evidence="1 2">
    <name type="scientific">Pelagicoccus mobilis</name>
    <dbReference type="NCBI Taxonomy" id="415221"/>
    <lineage>
        <taxon>Bacteria</taxon>
        <taxon>Pseudomonadati</taxon>
        <taxon>Verrucomicrobiota</taxon>
        <taxon>Opitutia</taxon>
        <taxon>Puniceicoccales</taxon>
        <taxon>Pelagicoccaceae</taxon>
        <taxon>Pelagicoccus</taxon>
    </lineage>
</organism>
<gene>
    <name evidence="1" type="ORF">JIN87_03095</name>
</gene>
<comment type="caution">
    <text evidence="1">The sequence shown here is derived from an EMBL/GenBank/DDBJ whole genome shotgun (WGS) entry which is preliminary data.</text>
</comment>
<dbReference type="InterPro" id="IPR016024">
    <property type="entry name" value="ARM-type_fold"/>
</dbReference>
<dbReference type="Pfam" id="PF13646">
    <property type="entry name" value="HEAT_2"/>
    <property type="match status" value="2"/>
</dbReference>
<dbReference type="EMBL" id="JAENIL010000004">
    <property type="protein sequence ID" value="MBK1875837.1"/>
    <property type="molecule type" value="Genomic_DNA"/>
</dbReference>
<dbReference type="GO" id="GO:0016491">
    <property type="term" value="F:oxidoreductase activity"/>
    <property type="evidence" value="ECO:0007669"/>
    <property type="project" value="TreeGrafter"/>
</dbReference>
<sequence length="558" mass="60338">MNFTSKSSLKTITASLALLVMPLGYSQIPDSELDSIFTRLNGDDFDARYEARMDLQNQVSEATKPGNESQQPLVEQQLLERLEKEPLLTTKLWILRQLSSIGSEASLPALEKLAASSDAKLADGARMAINRITPVPSAEGGLYLGFDVDELATLASTDDSRAVRNAAFAKLAAIDSRKAISVMKEALESDSSSSADFLKAAMVADSRSLNKAALAELASGKVQNQIVILGALEGRASSKLEKQLIALLDTENETLKLQTVEALGRVGTVKSLEPVLELTNSKDRDLSTAAADTLASISDKRIDSSLLKAAKKGSVEDRITALNALSYRASAGVTELVNEMAADDSLDEDLREAAIESMESVGDLASLPILVDIVVSEESGLRKDAQKTLKRMTLRTNDPAAAWNAFSDGLKASENDSSAKLALMLVLDSAPSKEAIEYLNNEWKSGDAEVQKTILKVLPSWRNWDGGYLLLDLAKQAGDDQKIAGQCIRGIGRIILGSDSSFPIRDKYKLANQALDLTDDASVRSSILNSFRDPTWQDKRFVENNEVNPEIKAKVLES</sequence>
<dbReference type="AlphaFoldDB" id="A0A934RS25"/>
<evidence type="ECO:0000313" key="1">
    <source>
        <dbReference type="EMBL" id="MBK1875837.1"/>
    </source>
</evidence>
<dbReference type="RefSeq" id="WP_200354052.1">
    <property type="nucleotide sequence ID" value="NZ_JAENIL010000004.1"/>
</dbReference>
<dbReference type="PANTHER" id="PTHR12697">
    <property type="entry name" value="PBS LYASE HEAT-LIKE PROTEIN"/>
    <property type="match status" value="1"/>
</dbReference>
<dbReference type="Gene3D" id="1.25.10.10">
    <property type="entry name" value="Leucine-rich Repeat Variant"/>
    <property type="match status" value="3"/>
</dbReference>
<dbReference type="Proteomes" id="UP000617628">
    <property type="component" value="Unassembled WGS sequence"/>
</dbReference>
<accession>A0A934RS25</accession>
<dbReference type="InterPro" id="IPR011989">
    <property type="entry name" value="ARM-like"/>
</dbReference>
<protein>
    <submittedName>
        <fullName evidence="1">HEAT repeat domain-containing protein</fullName>
    </submittedName>
</protein>
<name>A0A934RS25_9BACT</name>
<reference evidence="1" key="1">
    <citation type="submission" date="2021-01" db="EMBL/GenBank/DDBJ databases">
        <title>Modified the classification status of verrucomicrobia.</title>
        <authorList>
            <person name="Feng X."/>
        </authorList>
    </citation>
    <scope>NUCLEOTIDE SEQUENCE</scope>
    <source>
        <strain evidence="1">KCTC 13126</strain>
    </source>
</reference>